<name>A0A2L2TAY6_9HYPO</name>
<reference evidence="2" key="1">
    <citation type="submission" date="2014-10" db="EMBL/GenBank/DDBJ databases">
        <authorList>
            <person name="King R."/>
        </authorList>
    </citation>
    <scope>NUCLEOTIDE SEQUENCE [LARGE SCALE GENOMIC DNA]</scope>
    <source>
        <strain evidence="2">A3/5</strain>
    </source>
</reference>
<evidence type="ECO:0000313" key="1">
    <source>
        <dbReference type="EMBL" id="CEI67059.1"/>
    </source>
</evidence>
<evidence type="ECO:0000313" key="2">
    <source>
        <dbReference type="Proteomes" id="UP000245910"/>
    </source>
</evidence>
<sequence length="14" mass="1635">MTIFGFDYIQLSSI</sequence>
<keyword evidence="2" id="KW-1185">Reference proteome</keyword>
<dbReference type="Proteomes" id="UP000245910">
    <property type="component" value="Chromosome I"/>
</dbReference>
<organism evidence="1 2">
    <name type="scientific">Fusarium venenatum</name>
    <dbReference type="NCBI Taxonomy" id="56646"/>
    <lineage>
        <taxon>Eukaryota</taxon>
        <taxon>Fungi</taxon>
        <taxon>Dikarya</taxon>
        <taxon>Ascomycota</taxon>
        <taxon>Pezizomycotina</taxon>
        <taxon>Sordariomycetes</taxon>
        <taxon>Hypocreomycetidae</taxon>
        <taxon>Hypocreales</taxon>
        <taxon>Nectriaceae</taxon>
        <taxon>Fusarium</taxon>
    </lineage>
</organism>
<proteinExistence type="predicted"/>
<accession>A0A2L2TAY6</accession>
<protein>
    <submittedName>
        <fullName evidence="1">Uncharacterized protein</fullName>
    </submittedName>
</protein>
<dbReference type="EMBL" id="LN649229">
    <property type="protein sequence ID" value="CEI67059.1"/>
    <property type="molecule type" value="Genomic_DNA"/>
</dbReference>